<sequence>MTQGDDLDVFEAHRTQLFSMVYRMLGSISEAEDVVQETYLRFHQQPKSTISNPAGWLTSVAMRVALDQLRLAYRHREQYVGDWLPEPLIVDNNPEQEKLLSQSLTMAFLHMMERLNPRERAVFILRKAFDWSYREIAATVGINEAAGRQLYRRSLGKMEGVDLTPSTTRDDMHLFDEFMATCASGDFTALAGKLAADVTVYSDSNGQERALRRPIFGNERVAHFLLRLLKNQPDGVRLEKRLLNSEPGLLVLDGQRVVTALVFSFRSGKLWRLYSIRNPEKLTALASE</sequence>
<gene>
    <name evidence="4" type="ORF">D777_01683</name>
</gene>
<dbReference type="InterPro" id="IPR007627">
    <property type="entry name" value="RNA_pol_sigma70_r2"/>
</dbReference>
<comment type="subunit">
    <text evidence="1">Interacts transiently with the RNA polymerase catalytic core formed by RpoA, RpoB, RpoC and RpoZ (2 alpha, 1 beta, 1 beta' and 1 omega subunit) to form the RNA polymerase holoenzyme that can initiate transcription.</text>
</comment>
<dbReference type="InterPro" id="IPR013325">
    <property type="entry name" value="RNA_pol_sigma_r2"/>
</dbReference>
<dbReference type="Pfam" id="PF08281">
    <property type="entry name" value="Sigma70_r4_2"/>
    <property type="match status" value="1"/>
</dbReference>
<dbReference type="InterPro" id="IPR013324">
    <property type="entry name" value="RNA_pol_sigma_r3/r4-like"/>
</dbReference>
<dbReference type="SUPFAM" id="SSF88659">
    <property type="entry name" value="Sigma3 and sigma4 domains of RNA polymerase sigma factors"/>
    <property type="match status" value="1"/>
</dbReference>
<dbReference type="InterPro" id="IPR036388">
    <property type="entry name" value="WH-like_DNA-bd_sf"/>
</dbReference>
<reference evidence="4 5" key="1">
    <citation type="submission" date="2012-12" db="EMBL/GenBank/DDBJ databases">
        <title>Genome assembly of Marinobacter sp. AK21.</title>
        <authorList>
            <person name="Khatri I."/>
            <person name="Kumar R."/>
            <person name="Vaidya B."/>
            <person name="Subramanian S."/>
            <person name="Pinnaka A."/>
        </authorList>
    </citation>
    <scope>NUCLEOTIDE SEQUENCE [LARGE SCALE GENOMIC DNA]</scope>
    <source>
        <strain evidence="4 5">AK21</strain>
    </source>
</reference>
<dbReference type="GO" id="GO:0003677">
    <property type="term" value="F:DNA binding"/>
    <property type="evidence" value="ECO:0007669"/>
    <property type="project" value="InterPro"/>
</dbReference>
<dbReference type="GO" id="GO:0006352">
    <property type="term" value="P:DNA-templated transcription initiation"/>
    <property type="evidence" value="ECO:0007669"/>
    <property type="project" value="InterPro"/>
</dbReference>
<dbReference type="CDD" id="cd06171">
    <property type="entry name" value="Sigma70_r4"/>
    <property type="match status" value="1"/>
</dbReference>
<dbReference type="RefSeq" id="WP_036130174.1">
    <property type="nucleotide sequence ID" value="NZ_ANIE01000005.1"/>
</dbReference>
<dbReference type="NCBIfam" id="TIGR02937">
    <property type="entry name" value="sigma70-ECF"/>
    <property type="match status" value="1"/>
</dbReference>
<dbReference type="EMBL" id="ANIE01000005">
    <property type="protein sequence ID" value="KEF31334.1"/>
    <property type="molecule type" value="Genomic_DNA"/>
</dbReference>
<dbReference type="InterPro" id="IPR014284">
    <property type="entry name" value="RNA_pol_sigma-70_dom"/>
</dbReference>
<dbReference type="SUPFAM" id="SSF88946">
    <property type="entry name" value="Sigma2 domain of RNA polymerase sigma factors"/>
    <property type="match status" value="1"/>
</dbReference>
<organism evidence="4 5">
    <name type="scientific">Marinobacter nitratireducens</name>
    <dbReference type="NCBI Taxonomy" id="1137280"/>
    <lineage>
        <taxon>Bacteria</taxon>
        <taxon>Pseudomonadati</taxon>
        <taxon>Pseudomonadota</taxon>
        <taxon>Gammaproteobacteria</taxon>
        <taxon>Pseudomonadales</taxon>
        <taxon>Marinobacteraceae</taxon>
        <taxon>Marinobacter</taxon>
    </lineage>
</organism>
<dbReference type="SUPFAM" id="SSF54427">
    <property type="entry name" value="NTF2-like"/>
    <property type="match status" value="1"/>
</dbReference>
<proteinExistence type="predicted"/>
<dbReference type="AlphaFoldDB" id="A0A072N0X5"/>
<evidence type="ECO:0000256" key="1">
    <source>
        <dbReference type="ARBA" id="ARBA00011344"/>
    </source>
</evidence>
<dbReference type="Gene3D" id="1.10.1740.10">
    <property type="match status" value="1"/>
</dbReference>
<comment type="caution">
    <text evidence="4">The sequence shown here is derived from an EMBL/GenBank/DDBJ whole genome shotgun (WGS) entry which is preliminary data.</text>
</comment>
<dbReference type="PANTHER" id="PTHR30173">
    <property type="entry name" value="SIGMA 19 FACTOR"/>
    <property type="match status" value="1"/>
</dbReference>
<dbReference type="OrthoDB" id="3211555at2"/>
<keyword evidence="5" id="KW-1185">Reference proteome</keyword>
<evidence type="ECO:0000259" key="2">
    <source>
        <dbReference type="Pfam" id="PF04542"/>
    </source>
</evidence>
<dbReference type="Gene3D" id="1.10.10.10">
    <property type="entry name" value="Winged helix-like DNA-binding domain superfamily/Winged helix DNA-binding domain"/>
    <property type="match status" value="1"/>
</dbReference>
<dbReference type="GO" id="GO:0016987">
    <property type="term" value="F:sigma factor activity"/>
    <property type="evidence" value="ECO:0007669"/>
    <property type="project" value="InterPro"/>
</dbReference>
<dbReference type="InterPro" id="IPR032710">
    <property type="entry name" value="NTF2-like_dom_sf"/>
</dbReference>
<dbReference type="Pfam" id="PF04542">
    <property type="entry name" value="Sigma70_r2"/>
    <property type="match status" value="1"/>
</dbReference>
<name>A0A072N0X5_9GAMM</name>
<dbReference type="STRING" id="1137280.D777_01683"/>
<evidence type="ECO:0000259" key="3">
    <source>
        <dbReference type="Pfam" id="PF08281"/>
    </source>
</evidence>
<accession>A0A072N0X5</accession>
<dbReference type="InterPro" id="IPR052704">
    <property type="entry name" value="ECF_Sigma-70_Domain"/>
</dbReference>
<dbReference type="PANTHER" id="PTHR30173:SF36">
    <property type="entry name" value="ECF RNA POLYMERASE SIGMA FACTOR SIGJ"/>
    <property type="match status" value="1"/>
</dbReference>
<evidence type="ECO:0000313" key="5">
    <source>
        <dbReference type="Proteomes" id="UP000035057"/>
    </source>
</evidence>
<dbReference type="NCBIfam" id="NF007214">
    <property type="entry name" value="PRK09636.1"/>
    <property type="match status" value="1"/>
</dbReference>
<feature type="domain" description="RNA polymerase sigma factor 70 region 4 type 2" evidence="3">
    <location>
        <begin position="106"/>
        <end position="158"/>
    </location>
</feature>
<evidence type="ECO:0000313" key="4">
    <source>
        <dbReference type="EMBL" id="KEF31334.1"/>
    </source>
</evidence>
<dbReference type="Proteomes" id="UP000035057">
    <property type="component" value="Unassembled WGS sequence"/>
</dbReference>
<dbReference type="InterPro" id="IPR013249">
    <property type="entry name" value="RNA_pol_sigma70_r4_t2"/>
</dbReference>
<protein>
    <submittedName>
        <fullName evidence="4">RNA polymerase sigma-70 factor</fullName>
    </submittedName>
</protein>
<dbReference type="PATRIC" id="fig|1137280.3.peg.1496"/>
<feature type="domain" description="RNA polymerase sigma-70 region 2" evidence="2">
    <location>
        <begin position="10"/>
        <end position="70"/>
    </location>
</feature>